<dbReference type="EMBL" id="OOIP01000005">
    <property type="protein sequence ID" value="SPO36907.1"/>
    <property type="molecule type" value="Genomic_DNA"/>
</dbReference>
<proteinExistence type="predicted"/>
<name>A0A5C3EZR2_9BASI</name>
<dbReference type="Proteomes" id="UP000323386">
    <property type="component" value="Unassembled WGS sequence"/>
</dbReference>
<evidence type="ECO:0000313" key="3">
    <source>
        <dbReference type="Proteomes" id="UP000323386"/>
    </source>
</evidence>
<evidence type="ECO:0000256" key="1">
    <source>
        <dbReference type="SAM" id="MobiDB-lite"/>
    </source>
</evidence>
<accession>A0A5C3EZR2</accession>
<gene>
    <name evidence="2" type="ORF">PSFLO_02378</name>
</gene>
<feature type="region of interest" description="Disordered" evidence="1">
    <location>
        <begin position="134"/>
        <end position="155"/>
    </location>
</feature>
<protein>
    <submittedName>
        <fullName evidence="2">Uncharacterized protein</fullName>
    </submittedName>
</protein>
<evidence type="ECO:0000313" key="2">
    <source>
        <dbReference type="EMBL" id="SPO36907.1"/>
    </source>
</evidence>
<keyword evidence="3" id="KW-1185">Reference proteome</keyword>
<organism evidence="2 3">
    <name type="scientific">Pseudozyma flocculosa</name>
    <dbReference type="NCBI Taxonomy" id="84751"/>
    <lineage>
        <taxon>Eukaryota</taxon>
        <taxon>Fungi</taxon>
        <taxon>Dikarya</taxon>
        <taxon>Basidiomycota</taxon>
        <taxon>Ustilaginomycotina</taxon>
        <taxon>Ustilaginomycetes</taxon>
        <taxon>Ustilaginales</taxon>
        <taxon>Ustilaginaceae</taxon>
        <taxon>Pseudozyma</taxon>
    </lineage>
</organism>
<feature type="region of interest" description="Disordered" evidence="1">
    <location>
        <begin position="39"/>
        <end position="82"/>
    </location>
</feature>
<dbReference type="AlphaFoldDB" id="A0A5C3EZR2"/>
<reference evidence="2 3" key="1">
    <citation type="submission" date="2018-03" db="EMBL/GenBank/DDBJ databases">
        <authorList>
            <person name="Guldener U."/>
        </authorList>
    </citation>
    <scope>NUCLEOTIDE SEQUENCE [LARGE SCALE GENOMIC DNA]</scope>
    <source>
        <strain evidence="2 3">DAOM196992</strain>
    </source>
</reference>
<feature type="compositionally biased region" description="Low complexity" evidence="1">
    <location>
        <begin position="39"/>
        <end position="49"/>
    </location>
</feature>
<sequence>MCAWLSSRSLGGSLGLPSVVLSVPATLWKLIKKVHTMSAAPSESSALPSRNFPAGTSTTNTHRRDLVTRAPAGRWDGQTGASTADCYRPGQSVASHFYVRQENGAARRRRPHIVDETQSNTSLSVSQRWGIDHQTSGRFGRTDAKLANPRGTTSGPTLRCKITSNLLRLTPGQQSGSYGRPMM</sequence>